<keyword evidence="3" id="KW-0732">Signal</keyword>
<reference evidence="6 7" key="1">
    <citation type="submission" date="2017-07" db="EMBL/GenBank/DDBJ databases">
        <title>Annotated genome sequence of Bacterioplanes sanyensis isolated from Red Sea.</title>
        <authorList>
            <person name="Rehman Z.U."/>
        </authorList>
    </citation>
    <scope>NUCLEOTIDE SEQUENCE [LARGE SCALE GENOMIC DNA]</scope>
    <source>
        <strain evidence="6 7">NV9</strain>
    </source>
</reference>
<organism evidence="6 7">
    <name type="scientific">Bacterioplanes sanyensis</name>
    <dbReference type="NCBI Taxonomy" id="1249553"/>
    <lineage>
        <taxon>Bacteria</taxon>
        <taxon>Pseudomonadati</taxon>
        <taxon>Pseudomonadota</taxon>
        <taxon>Gammaproteobacteria</taxon>
        <taxon>Oceanospirillales</taxon>
        <taxon>Oceanospirillaceae</taxon>
        <taxon>Bacterioplanes</taxon>
    </lineage>
</organism>
<comment type="subcellular location">
    <subcellularLocation>
        <location evidence="1">Cell outer membrane</location>
    </subcellularLocation>
</comment>
<evidence type="ECO:0000313" key="7">
    <source>
        <dbReference type="Proteomes" id="UP000202440"/>
    </source>
</evidence>
<dbReference type="GO" id="GO:0009279">
    <property type="term" value="C:cell outer membrane"/>
    <property type="evidence" value="ECO:0007669"/>
    <property type="project" value="UniProtKB-SubCell"/>
</dbReference>
<keyword evidence="5" id="KW-0998">Cell outer membrane</keyword>
<dbReference type="RefSeq" id="WP_094060695.1">
    <property type="nucleotide sequence ID" value="NZ_CP022530.1"/>
</dbReference>
<keyword evidence="7" id="KW-1185">Reference proteome</keyword>
<comment type="similarity">
    <text evidence="2">Belongs to the MipA/OmpV family.</text>
</comment>
<gene>
    <name evidence="6" type="ORF">CHH28_12905</name>
</gene>
<proteinExistence type="inferred from homology"/>
<dbReference type="OrthoDB" id="8562138at2"/>
<dbReference type="AlphaFoldDB" id="A0A222FKE8"/>
<dbReference type="EMBL" id="CP022530">
    <property type="protein sequence ID" value="ASP39517.1"/>
    <property type="molecule type" value="Genomic_DNA"/>
</dbReference>
<dbReference type="PANTHER" id="PTHR38776:SF1">
    <property type="entry name" value="MLTA-INTERACTING PROTEIN-RELATED"/>
    <property type="match status" value="1"/>
</dbReference>
<dbReference type="Pfam" id="PF06629">
    <property type="entry name" value="MipA"/>
    <property type="match status" value="1"/>
</dbReference>
<protein>
    <recommendedName>
        <fullName evidence="8">Structural protein MipA</fullName>
    </recommendedName>
</protein>
<dbReference type="InterPro" id="IPR010583">
    <property type="entry name" value="MipA"/>
</dbReference>
<dbReference type="KEGG" id="bsan:CHH28_12905"/>
<evidence type="ECO:0000313" key="6">
    <source>
        <dbReference type="EMBL" id="ASP39517.1"/>
    </source>
</evidence>
<evidence type="ECO:0008006" key="8">
    <source>
        <dbReference type="Google" id="ProtNLM"/>
    </source>
</evidence>
<evidence type="ECO:0000256" key="2">
    <source>
        <dbReference type="ARBA" id="ARBA00005722"/>
    </source>
</evidence>
<dbReference type="PANTHER" id="PTHR38776">
    <property type="entry name" value="MLTA-INTERACTING PROTEIN-RELATED"/>
    <property type="match status" value="1"/>
</dbReference>
<accession>A0A222FKE8</accession>
<keyword evidence="4" id="KW-0472">Membrane</keyword>
<dbReference type="Proteomes" id="UP000202440">
    <property type="component" value="Chromosome"/>
</dbReference>
<evidence type="ECO:0000256" key="1">
    <source>
        <dbReference type="ARBA" id="ARBA00004442"/>
    </source>
</evidence>
<evidence type="ECO:0000256" key="4">
    <source>
        <dbReference type="ARBA" id="ARBA00023136"/>
    </source>
</evidence>
<evidence type="ECO:0000256" key="3">
    <source>
        <dbReference type="ARBA" id="ARBA00022729"/>
    </source>
</evidence>
<evidence type="ECO:0000256" key="5">
    <source>
        <dbReference type="ARBA" id="ARBA00023237"/>
    </source>
</evidence>
<sequence length="249" mass="27770">MKYRPLRYVSTATMALTIGSVSLPVHSEFRLGAGMANTSGEYKDSQGNVYALPVIQYQSELININIDRAEVYLPISQHSWLSALASLRLQTLNEDTSKATRGIEARKESLDAGVGIHSFDDAIGYLGLEWVHDISQQHKGHELSLIAAMPLEGPRLSITPSVFINQLSEELVDYYYGIRTSEVRSERPLYQGQATTNIGGSLDIHYRMTSRWRLQSETSITQLGSGISDSPIIDTKVRWNTMLSVSYQL</sequence>
<name>A0A222FKE8_9GAMM</name>